<keyword evidence="3" id="KW-1185">Reference proteome</keyword>
<dbReference type="InterPro" id="IPR013785">
    <property type="entry name" value="Aldolase_TIM"/>
</dbReference>
<evidence type="ECO:0000313" key="3">
    <source>
        <dbReference type="Proteomes" id="UP001148786"/>
    </source>
</evidence>
<evidence type="ECO:0000256" key="1">
    <source>
        <dbReference type="ARBA" id="ARBA00001917"/>
    </source>
</evidence>
<proteinExistence type="predicted"/>
<protein>
    <recommendedName>
        <fullName evidence="4">NADH:flavin oxidoreductase/NADH oxidase N-terminal domain-containing protein</fullName>
    </recommendedName>
</protein>
<dbReference type="SUPFAM" id="SSF51395">
    <property type="entry name" value="FMN-linked oxidoreductases"/>
    <property type="match status" value="1"/>
</dbReference>
<dbReference type="Gene3D" id="3.20.20.70">
    <property type="entry name" value="Aldolase class I"/>
    <property type="match status" value="1"/>
</dbReference>
<gene>
    <name evidence="2" type="ORF">NLJ89_g11192</name>
</gene>
<dbReference type="GO" id="GO:0010181">
    <property type="term" value="F:FMN binding"/>
    <property type="evidence" value="ECO:0007669"/>
    <property type="project" value="InterPro"/>
</dbReference>
<dbReference type="PANTHER" id="PTHR43303:SF4">
    <property type="entry name" value="NADPH DEHYDROGENASE C23G7.10C-RELATED"/>
    <property type="match status" value="1"/>
</dbReference>
<dbReference type="PANTHER" id="PTHR43303">
    <property type="entry name" value="NADPH DEHYDROGENASE C23G7.10C-RELATED"/>
    <property type="match status" value="1"/>
</dbReference>
<dbReference type="AlphaFoldDB" id="A0A9W8JP69"/>
<evidence type="ECO:0000313" key="2">
    <source>
        <dbReference type="EMBL" id="KAJ3492624.1"/>
    </source>
</evidence>
<sequence length="130" mass="14062">MPLFLRISGTEWLEEVASNEPQWRAEDTAQIAPILAEHRVDLLDVSAGGIDHRQKARPGPKYQVPFAAAAKKVVGSRMFTVGGLGDDAIAEEVLQAGDADVIFVGRASQKNPGTVWKMADDLGVDVHWAN</sequence>
<dbReference type="GO" id="GO:0003959">
    <property type="term" value="F:NADPH dehydrogenase activity"/>
    <property type="evidence" value="ECO:0007669"/>
    <property type="project" value="InterPro"/>
</dbReference>
<evidence type="ECO:0008006" key="4">
    <source>
        <dbReference type="Google" id="ProtNLM"/>
    </source>
</evidence>
<organism evidence="2 3">
    <name type="scientific">Agrocybe chaxingu</name>
    <dbReference type="NCBI Taxonomy" id="84603"/>
    <lineage>
        <taxon>Eukaryota</taxon>
        <taxon>Fungi</taxon>
        <taxon>Dikarya</taxon>
        <taxon>Basidiomycota</taxon>
        <taxon>Agaricomycotina</taxon>
        <taxon>Agaricomycetes</taxon>
        <taxon>Agaricomycetidae</taxon>
        <taxon>Agaricales</taxon>
        <taxon>Agaricineae</taxon>
        <taxon>Strophariaceae</taxon>
        <taxon>Agrocybe</taxon>
    </lineage>
</organism>
<accession>A0A9W8JP69</accession>
<dbReference type="InterPro" id="IPR044152">
    <property type="entry name" value="YqjM-like"/>
</dbReference>
<reference evidence="2" key="1">
    <citation type="submission" date="2022-07" db="EMBL/GenBank/DDBJ databases">
        <title>Genome Sequence of Agrocybe chaxingu.</title>
        <authorList>
            <person name="Buettner E."/>
        </authorList>
    </citation>
    <scope>NUCLEOTIDE SEQUENCE</scope>
    <source>
        <strain evidence="2">MP-N11</strain>
    </source>
</reference>
<comment type="caution">
    <text evidence="2">The sequence shown here is derived from an EMBL/GenBank/DDBJ whole genome shotgun (WGS) entry which is preliminary data.</text>
</comment>
<dbReference type="Proteomes" id="UP001148786">
    <property type="component" value="Unassembled WGS sequence"/>
</dbReference>
<dbReference type="OrthoDB" id="72788at2759"/>
<dbReference type="GO" id="GO:0050661">
    <property type="term" value="F:NADP binding"/>
    <property type="evidence" value="ECO:0007669"/>
    <property type="project" value="InterPro"/>
</dbReference>
<name>A0A9W8JP69_9AGAR</name>
<comment type="cofactor">
    <cofactor evidence="1">
        <name>FMN</name>
        <dbReference type="ChEBI" id="CHEBI:58210"/>
    </cofactor>
</comment>
<dbReference type="EMBL" id="JANKHO010002416">
    <property type="protein sequence ID" value="KAJ3492624.1"/>
    <property type="molecule type" value="Genomic_DNA"/>
</dbReference>